<evidence type="ECO:0000313" key="2">
    <source>
        <dbReference type="Proteomes" id="UP000510621"/>
    </source>
</evidence>
<evidence type="ECO:0008006" key="3">
    <source>
        <dbReference type="Google" id="ProtNLM"/>
    </source>
</evidence>
<name>A0A7L6ASY5_9GAMM</name>
<evidence type="ECO:0000313" key="1">
    <source>
        <dbReference type="EMBL" id="QLQ32211.1"/>
    </source>
</evidence>
<proteinExistence type="predicted"/>
<organism evidence="1 2">
    <name type="scientific">Candidatus Thiothrix singaporensis</name>
    <dbReference type="NCBI Taxonomy" id="2799669"/>
    <lineage>
        <taxon>Bacteria</taxon>
        <taxon>Pseudomonadati</taxon>
        <taxon>Pseudomonadota</taxon>
        <taxon>Gammaproteobacteria</taxon>
        <taxon>Thiotrichales</taxon>
        <taxon>Thiotrichaceae</taxon>
        <taxon>Thiothrix</taxon>
    </lineage>
</organism>
<dbReference type="Proteomes" id="UP000510621">
    <property type="component" value="Chromosome"/>
</dbReference>
<dbReference type="AlphaFoldDB" id="A0A7L6ASY5"/>
<gene>
    <name evidence="1" type="ORF">HZT40_12135</name>
</gene>
<dbReference type="KEGG" id="this:HZT40_12135"/>
<protein>
    <recommendedName>
        <fullName evidence="3">Nucleotidyl transferase AbiEii toxin, Type IV TA system</fullName>
    </recommendedName>
</protein>
<keyword evidence="2" id="KW-1185">Reference proteome</keyword>
<reference evidence="1" key="1">
    <citation type="submission" date="2020-06" db="EMBL/GenBank/DDBJ databases">
        <title>Analysis procedures for assessing recovery of high quality, complete, closed genomes from Nanopore long read metagenome sequencing.</title>
        <authorList>
            <person name="Bessarab I."/>
            <person name="Arumugam K."/>
            <person name="Haryono M."/>
            <person name="Liu X."/>
            <person name="Roy S."/>
            <person name="Zuniga-Montanez R.E."/>
            <person name="Qiu G."/>
            <person name="Drautz-Moses D.I."/>
            <person name="Law Y.Y."/>
            <person name="Wuertz S."/>
            <person name="Lauro F.M."/>
            <person name="Huson D.H."/>
            <person name="Williams R.B."/>
        </authorList>
    </citation>
    <scope>NUCLEOTIDE SEQUENCE [LARGE SCALE GENOMIC DNA]</scope>
    <source>
        <strain evidence="1">SSD2</strain>
    </source>
</reference>
<dbReference type="EMBL" id="CP059265">
    <property type="protein sequence ID" value="QLQ32211.1"/>
    <property type="molecule type" value="Genomic_DNA"/>
</dbReference>
<sequence length="233" mass="25727">MPRRQNPNLEILMRAVEQLGELADEMVFLGGCATGLLITDPAAPPIRVTRDVDAIVQVLTLADYHQLETRLRAHGFREDASDDAPVCRWTASDVILDVMPADEKILGFGNKWYAAASQNADFILLPSARQIRRVSAPYFLITKLEAFDGRGNGDYLMSHDMEDIVAVLDGRASIVNEVQCSAPELARELAARFHGLRRNNAFLEAVAGHMPTDSVSQARVPMVLDTITELSRI</sequence>
<accession>A0A7L6ASY5</accession>